<feature type="compositionally biased region" description="Low complexity" evidence="3">
    <location>
        <begin position="76"/>
        <end position="88"/>
    </location>
</feature>
<dbReference type="EC" id="3.4.22.71" evidence="4"/>
<organism evidence="4 5">
    <name type="scientific">Paenibacillus macerans</name>
    <name type="common">Bacillus macerans</name>
    <dbReference type="NCBI Taxonomy" id="44252"/>
    <lineage>
        <taxon>Bacteria</taxon>
        <taxon>Bacillati</taxon>
        <taxon>Bacillota</taxon>
        <taxon>Bacilli</taxon>
        <taxon>Bacillales</taxon>
        <taxon>Paenibacillaceae</taxon>
        <taxon>Paenibacillus</taxon>
    </lineage>
</organism>
<sequence>MRCGKIPKRDYTSFPSEFEVKEIRKTIFSVLCWSVFLYSGYELAHLTLDSVHSSRLRGETHRQFTEAGPGIGGAGKADAADGSDAAAAPQDSPEPVVRSKFHGLLELNADTAGWIEITDTNISYPVVQGEDNDYYLTHDFKGERSKAGSIFMDFRNQIGETFDKNIVLYGHRMKDGTMFAGLRAYLKQDFFDKHRVFRFETLYEEYEAEVFAVYRTTTSFDYIRTSFADNREFLNFVDEIKERSIYKTDTTIGANDVILTLSTCDYLLDAEEGRLVLQGKLTARKGD</sequence>
<dbReference type="SUPFAM" id="SSF63817">
    <property type="entry name" value="Sortase"/>
    <property type="match status" value="1"/>
</dbReference>
<evidence type="ECO:0000313" key="4">
    <source>
        <dbReference type="EMBL" id="KFN06429.1"/>
    </source>
</evidence>
<comment type="caution">
    <text evidence="4">The sequence shown here is derived from an EMBL/GenBank/DDBJ whole genome shotgun (WGS) entry which is preliminary data.</text>
</comment>
<reference evidence="4 5" key="1">
    <citation type="submission" date="2014-04" db="EMBL/GenBank/DDBJ databases">
        <authorList>
            <person name="Bishop-Lilly K.A."/>
            <person name="Broomall S.M."/>
            <person name="Chain P.S."/>
            <person name="Chertkov O."/>
            <person name="Coyne S.R."/>
            <person name="Daligault H.E."/>
            <person name="Davenport K.W."/>
            <person name="Erkkila T."/>
            <person name="Frey K.G."/>
            <person name="Gibbons H.S."/>
            <person name="Gu W."/>
            <person name="Jaissle J."/>
            <person name="Johnson S.L."/>
            <person name="Koroleva G.I."/>
            <person name="Ladner J.T."/>
            <person name="Lo C.-C."/>
            <person name="Minogue T.D."/>
            <person name="Munk C."/>
            <person name="Palacios G.F."/>
            <person name="Redden C.L."/>
            <person name="Rosenzweig C.N."/>
            <person name="Scholz M.B."/>
            <person name="Teshima H."/>
            <person name="Xu Y."/>
        </authorList>
    </citation>
    <scope>NUCLEOTIDE SEQUENCE [LARGE SCALE GENOMIC DNA]</scope>
    <source>
        <strain evidence="4 5">8244</strain>
    </source>
</reference>
<evidence type="ECO:0000256" key="2">
    <source>
        <dbReference type="PIRSR" id="PIRSR605754-1"/>
    </source>
</evidence>
<dbReference type="RefSeq" id="WP_196427550.1">
    <property type="nucleotide sequence ID" value="NZ_JAKOBR010000028.1"/>
</dbReference>
<dbReference type="Pfam" id="PF04203">
    <property type="entry name" value="Sortase"/>
    <property type="match status" value="1"/>
</dbReference>
<evidence type="ECO:0000313" key="5">
    <source>
        <dbReference type="Proteomes" id="UP000029278"/>
    </source>
</evidence>
<dbReference type="STRING" id="44252.DJ90_4117"/>
<evidence type="ECO:0000256" key="1">
    <source>
        <dbReference type="ARBA" id="ARBA00022801"/>
    </source>
</evidence>
<dbReference type="GeneID" id="77009509"/>
<dbReference type="Gene3D" id="2.40.260.10">
    <property type="entry name" value="Sortase"/>
    <property type="match status" value="1"/>
</dbReference>
<dbReference type="HOGENOM" id="CLU_034078_3_0_9"/>
<keyword evidence="1 4" id="KW-0378">Hydrolase</keyword>
<dbReference type="GO" id="GO:0016787">
    <property type="term" value="F:hydrolase activity"/>
    <property type="evidence" value="ECO:0007669"/>
    <property type="project" value="UniProtKB-KW"/>
</dbReference>
<feature type="active site" description="Proton donor/acceptor" evidence="2">
    <location>
        <position position="171"/>
    </location>
</feature>
<gene>
    <name evidence="4" type="primary">srtB</name>
    <name evidence="4" type="ORF">DJ90_4117</name>
</gene>
<accession>A0A090Z569</accession>
<name>A0A090Z569_PAEMA</name>
<feature type="active site" description="Acyl-thioester intermediate" evidence="2">
    <location>
        <position position="264"/>
    </location>
</feature>
<dbReference type="InterPro" id="IPR005754">
    <property type="entry name" value="Sortase"/>
</dbReference>
<proteinExistence type="predicted"/>
<dbReference type="PATRIC" id="fig|44252.3.peg.4091"/>
<dbReference type="Proteomes" id="UP000029278">
    <property type="component" value="Unassembled WGS sequence"/>
</dbReference>
<dbReference type="EMBL" id="JMQA01000037">
    <property type="protein sequence ID" value="KFN06429.1"/>
    <property type="molecule type" value="Genomic_DNA"/>
</dbReference>
<dbReference type="NCBIfam" id="TIGR03064">
    <property type="entry name" value="sortase_srtB"/>
    <property type="match status" value="1"/>
</dbReference>
<keyword evidence="5" id="KW-1185">Reference proteome</keyword>
<dbReference type="AlphaFoldDB" id="A0A090Z569"/>
<protein>
    <submittedName>
        <fullName evidence="4">Sortase, SrtB family</fullName>
        <ecNumber evidence="4">3.4.22.71</ecNumber>
    </submittedName>
</protein>
<evidence type="ECO:0000256" key="3">
    <source>
        <dbReference type="SAM" id="MobiDB-lite"/>
    </source>
</evidence>
<feature type="region of interest" description="Disordered" evidence="3">
    <location>
        <begin position="60"/>
        <end position="95"/>
    </location>
</feature>
<dbReference type="CDD" id="cd05826">
    <property type="entry name" value="Sortase_B"/>
    <property type="match status" value="1"/>
</dbReference>
<dbReference type="InterPro" id="IPR009835">
    <property type="entry name" value="SrtB"/>
</dbReference>
<dbReference type="InterPro" id="IPR023365">
    <property type="entry name" value="Sortase_dom-sf"/>
</dbReference>